<dbReference type="Proteomes" id="UP000324222">
    <property type="component" value="Unassembled WGS sequence"/>
</dbReference>
<evidence type="ECO:0000313" key="2">
    <source>
        <dbReference type="EMBL" id="MPC91042.1"/>
    </source>
</evidence>
<feature type="region of interest" description="Disordered" evidence="1">
    <location>
        <begin position="1"/>
        <end position="45"/>
    </location>
</feature>
<dbReference type="EMBL" id="VSRR010086378">
    <property type="protein sequence ID" value="MPC91042.1"/>
    <property type="molecule type" value="Genomic_DNA"/>
</dbReference>
<evidence type="ECO:0000313" key="3">
    <source>
        <dbReference type="Proteomes" id="UP000324222"/>
    </source>
</evidence>
<dbReference type="AlphaFoldDB" id="A0A5B7J4F7"/>
<organism evidence="2 3">
    <name type="scientific">Portunus trituberculatus</name>
    <name type="common">Swimming crab</name>
    <name type="synonym">Neptunus trituberculatus</name>
    <dbReference type="NCBI Taxonomy" id="210409"/>
    <lineage>
        <taxon>Eukaryota</taxon>
        <taxon>Metazoa</taxon>
        <taxon>Ecdysozoa</taxon>
        <taxon>Arthropoda</taxon>
        <taxon>Crustacea</taxon>
        <taxon>Multicrustacea</taxon>
        <taxon>Malacostraca</taxon>
        <taxon>Eumalacostraca</taxon>
        <taxon>Eucarida</taxon>
        <taxon>Decapoda</taxon>
        <taxon>Pleocyemata</taxon>
        <taxon>Brachyura</taxon>
        <taxon>Eubrachyura</taxon>
        <taxon>Portunoidea</taxon>
        <taxon>Portunidae</taxon>
        <taxon>Portuninae</taxon>
        <taxon>Portunus</taxon>
    </lineage>
</organism>
<accession>A0A5B7J4F7</accession>
<comment type="caution">
    <text evidence="2">The sequence shown here is derived from an EMBL/GenBank/DDBJ whole genome shotgun (WGS) entry which is preliminary data.</text>
</comment>
<reference evidence="2 3" key="1">
    <citation type="submission" date="2019-05" db="EMBL/GenBank/DDBJ databases">
        <title>Another draft genome of Portunus trituberculatus and its Hox gene families provides insights of decapod evolution.</title>
        <authorList>
            <person name="Jeong J.-H."/>
            <person name="Song I."/>
            <person name="Kim S."/>
            <person name="Choi T."/>
            <person name="Kim D."/>
            <person name="Ryu S."/>
            <person name="Kim W."/>
        </authorList>
    </citation>
    <scope>NUCLEOTIDE SEQUENCE [LARGE SCALE GENOMIC DNA]</scope>
    <source>
        <tissue evidence="2">Muscle</tissue>
    </source>
</reference>
<protein>
    <submittedName>
        <fullName evidence="2">Uncharacterized protein</fullName>
    </submittedName>
</protein>
<sequence length="45" mass="4775">MPHHGGAGVPVGPRGAPGRGPHRRTPSAGHHQELHLRLHSGVLHR</sequence>
<proteinExistence type="predicted"/>
<gene>
    <name evidence="2" type="ORF">E2C01_086054</name>
</gene>
<keyword evidence="3" id="KW-1185">Reference proteome</keyword>
<name>A0A5B7J4F7_PORTR</name>
<evidence type="ECO:0000256" key="1">
    <source>
        <dbReference type="SAM" id="MobiDB-lite"/>
    </source>
</evidence>